<reference evidence="16 17" key="1">
    <citation type="journal article" date="2018" name="Elife">
        <title>Firefly genomes illuminate parallel origins of bioluminescence in beetles.</title>
        <authorList>
            <person name="Fallon T.R."/>
            <person name="Lower S.E."/>
            <person name="Chang C.H."/>
            <person name="Bessho-Uehara M."/>
            <person name="Martin G.J."/>
            <person name="Bewick A.J."/>
            <person name="Behringer M."/>
            <person name="Debat H.J."/>
            <person name="Wong I."/>
            <person name="Day J.C."/>
            <person name="Suvorov A."/>
            <person name="Silva C.J."/>
            <person name="Stanger-Hall K.F."/>
            <person name="Hall D.W."/>
            <person name="Schmitz R.J."/>
            <person name="Nelson D.R."/>
            <person name="Lewis S.M."/>
            <person name="Shigenobu S."/>
            <person name="Bybee S.M."/>
            <person name="Larracuente A.M."/>
            <person name="Oba Y."/>
            <person name="Weng J.K."/>
        </authorList>
    </citation>
    <scope>NUCLEOTIDE SEQUENCE [LARGE SCALE GENOMIC DNA]</scope>
    <source>
        <strain evidence="16">1611_PpyrPB1</strain>
        <tissue evidence="16">Whole body</tissue>
    </source>
</reference>
<comment type="subcellular location">
    <subcellularLocation>
        <location evidence="1">Secreted</location>
    </subcellularLocation>
</comment>
<sequence>MNPVPVLVLLGLMSGNNLFLGDKWKNADLQQVSSRFEFALGNGTTNTLCSLCEKLAGTFLVAVKLNVPIQFIKNELGRLCPETLISKKICEGFIDVYVPTVMSALKQSQSTAKDICSLLLGERCPYEHGLLHEWNVSFPNVGKPDTAESTPQVGTPTLKVLQLTDLHLDLNYVEGTNGNCREPICCRRSSTVDQLVVFPAGRWGHYRCDPPKNMIEDMLGSIAKRHPDLDYIILTGDLVPHDDWNETRESALEHIDVTIAKLKEFFPNTRVFPALGNHESVPDGSYLPPQINELDLTSTWLYEKIAELWHDWIPNTEDATILLGGYYSHLVRPGLRVVSLNTNFCYKFNWWLYADSTDPAGQLQWLVQLLQKAENIGEKVHIIGHMAPGDDDCLKVWSRNYYDIVNRYESTIKAQFFGHTHSDEFKLFYDDVNPDRPINIAYVAPSVSPWDLMNPAYRIYHIDGDHDTTTREVVDHETWIFDLDEANEQFQDTPQWFRLYSAKDAYNLSSLKPSEWNKLIESMRTDTSLFDVFYRHYHRDSPVIDKYNPEEKLAVLCNLKSGRSRDKAKTCSGLKH</sequence>
<dbReference type="PIRSF" id="PIRSF000948">
    <property type="entry name" value="Sphingomy_PDE"/>
    <property type="match status" value="1"/>
</dbReference>
<feature type="binding site" evidence="13">
    <location>
        <position position="165"/>
    </location>
    <ligand>
        <name>Zn(2+)</name>
        <dbReference type="ChEBI" id="CHEBI:29105"/>
        <label>1</label>
    </ligand>
</feature>
<dbReference type="GO" id="GO:0005615">
    <property type="term" value="C:extracellular space"/>
    <property type="evidence" value="ECO:0007669"/>
    <property type="project" value="TreeGrafter"/>
</dbReference>
<dbReference type="GO" id="GO:0046872">
    <property type="term" value="F:metal ion binding"/>
    <property type="evidence" value="ECO:0007669"/>
    <property type="project" value="UniProtKB-KW"/>
</dbReference>
<dbReference type="Pfam" id="PF00149">
    <property type="entry name" value="Metallophos"/>
    <property type="match status" value="1"/>
</dbReference>
<comment type="similarity">
    <text evidence="2 12">Belongs to the acid sphingomyelinase family.</text>
</comment>
<evidence type="ECO:0000256" key="5">
    <source>
        <dbReference type="ARBA" id="ARBA00022729"/>
    </source>
</evidence>
<dbReference type="Gene3D" id="1.10.225.10">
    <property type="entry name" value="Saposin-like"/>
    <property type="match status" value="1"/>
</dbReference>
<feature type="binding site" evidence="13">
    <location>
        <position position="277"/>
    </location>
    <ligand>
        <name>Zn(2+)</name>
        <dbReference type="ChEBI" id="CHEBI:29105"/>
        <label>2</label>
    </ligand>
</feature>
<keyword evidence="3" id="KW-0964">Secreted</keyword>
<evidence type="ECO:0000256" key="13">
    <source>
        <dbReference type="PIRSR" id="PIRSR000948-1"/>
    </source>
</evidence>
<dbReference type="SUPFAM" id="SSF47862">
    <property type="entry name" value="Saposin"/>
    <property type="match status" value="1"/>
</dbReference>
<keyword evidence="6 12" id="KW-0378">Hydrolase</keyword>
<evidence type="ECO:0000256" key="2">
    <source>
        <dbReference type="ARBA" id="ARBA00008234"/>
    </source>
</evidence>
<feature type="binding site" evidence="13">
    <location>
        <position position="385"/>
    </location>
    <ligand>
        <name>Zn(2+)</name>
        <dbReference type="ChEBI" id="CHEBI:29105"/>
        <label>2</label>
    </ligand>
</feature>
<dbReference type="InterPro" id="IPR011001">
    <property type="entry name" value="Saposin-like"/>
</dbReference>
<feature type="binding site" evidence="13">
    <location>
        <position position="419"/>
    </location>
    <ligand>
        <name>Zn(2+)</name>
        <dbReference type="ChEBI" id="CHEBI:29105"/>
        <label>2</label>
    </ligand>
</feature>
<evidence type="ECO:0000256" key="3">
    <source>
        <dbReference type="ARBA" id="ARBA00022525"/>
    </source>
</evidence>
<organism evidence="16 17">
    <name type="scientific">Photinus pyralis</name>
    <name type="common">Common eastern firefly</name>
    <name type="synonym">Lampyris pyralis</name>
    <dbReference type="NCBI Taxonomy" id="7054"/>
    <lineage>
        <taxon>Eukaryota</taxon>
        <taxon>Metazoa</taxon>
        <taxon>Ecdysozoa</taxon>
        <taxon>Arthropoda</taxon>
        <taxon>Hexapoda</taxon>
        <taxon>Insecta</taxon>
        <taxon>Pterygota</taxon>
        <taxon>Neoptera</taxon>
        <taxon>Endopterygota</taxon>
        <taxon>Coleoptera</taxon>
        <taxon>Polyphaga</taxon>
        <taxon>Elateriformia</taxon>
        <taxon>Elateroidea</taxon>
        <taxon>Lampyridae</taxon>
        <taxon>Lampyrinae</taxon>
        <taxon>Photinus</taxon>
    </lineage>
</organism>
<evidence type="ECO:0000256" key="12">
    <source>
        <dbReference type="PIRNR" id="PIRNR000948"/>
    </source>
</evidence>
<name>A0A5N4AP53_PHOPY</name>
<evidence type="ECO:0000256" key="14">
    <source>
        <dbReference type="PIRSR" id="PIRSR000948-2"/>
    </source>
</evidence>
<feature type="domain" description="Saposin B-type" evidence="15">
    <location>
        <begin position="45"/>
        <end position="128"/>
    </location>
</feature>
<keyword evidence="10 12" id="KW-0326">Glycosidase</keyword>
<evidence type="ECO:0000256" key="11">
    <source>
        <dbReference type="ARBA" id="ARBA00047268"/>
    </source>
</evidence>
<keyword evidence="9" id="KW-0325">Glycoprotein</keyword>
<dbReference type="Proteomes" id="UP000327044">
    <property type="component" value="Unassembled WGS sequence"/>
</dbReference>
<dbReference type="InterPro" id="IPR011160">
    <property type="entry name" value="Sphingomy_PDE"/>
</dbReference>
<evidence type="ECO:0000256" key="4">
    <source>
        <dbReference type="ARBA" id="ARBA00022723"/>
    </source>
</evidence>
<dbReference type="GO" id="GO:0016798">
    <property type="term" value="F:hydrolase activity, acting on glycosyl bonds"/>
    <property type="evidence" value="ECO:0007669"/>
    <property type="project" value="UniProtKB-KW"/>
</dbReference>
<keyword evidence="8 14" id="KW-1015">Disulfide bond</keyword>
<feature type="disulfide bond" evidence="14">
    <location>
        <begin position="186"/>
        <end position="208"/>
    </location>
</feature>
<dbReference type="GO" id="GO:0006685">
    <property type="term" value="P:sphingomyelin catabolic process"/>
    <property type="evidence" value="ECO:0007669"/>
    <property type="project" value="UniProtKB-UniRule"/>
</dbReference>
<gene>
    <name evidence="16" type="ORF">PPYR_06987</name>
</gene>
<comment type="catalytic activity">
    <reaction evidence="11">
        <text>a sphingomyelin + H2O = phosphocholine + an N-acylsphing-4-enine + H(+)</text>
        <dbReference type="Rhea" id="RHEA:19253"/>
        <dbReference type="ChEBI" id="CHEBI:15377"/>
        <dbReference type="ChEBI" id="CHEBI:15378"/>
        <dbReference type="ChEBI" id="CHEBI:17636"/>
        <dbReference type="ChEBI" id="CHEBI:52639"/>
        <dbReference type="ChEBI" id="CHEBI:295975"/>
        <dbReference type="EC" id="3.1.4.12"/>
    </reaction>
    <physiologicalReaction direction="left-to-right" evidence="11">
        <dbReference type="Rhea" id="RHEA:19254"/>
    </physiologicalReaction>
</comment>
<feature type="disulfide bond" evidence="14">
    <location>
        <begin position="80"/>
        <end position="90"/>
    </location>
</feature>
<keyword evidence="17" id="KW-1185">Reference proteome</keyword>
<dbReference type="InterPro" id="IPR041805">
    <property type="entry name" value="ASMase/PPN1_MPP"/>
</dbReference>
<comment type="caution">
    <text evidence="16">The sequence shown here is derived from an EMBL/GenBank/DDBJ whole genome shotgun (WGS) entry which is preliminary data.</text>
</comment>
<dbReference type="InParanoid" id="A0A5N4AP53"/>
<feature type="binding site" evidence="13">
    <location>
        <position position="237"/>
    </location>
    <ligand>
        <name>Zn(2+)</name>
        <dbReference type="ChEBI" id="CHEBI:29105"/>
        <label>1</label>
    </ligand>
</feature>
<dbReference type="CDD" id="cd00842">
    <property type="entry name" value="MPP_ASMase"/>
    <property type="match status" value="1"/>
</dbReference>
<dbReference type="GO" id="GO:0016020">
    <property type="term" value="C:membrane"/>
    <property type="evidence" value="ECO:0007669"/>
    <property type="project" value="GOC"/>
</dbReference>
<evidence type="ECO:0000256" key="7">
    <source>
        <dbReference type="ARBA" id="ARBA00022833"/>
    </source>
</evidence>
<feature type="binding site" evidence="13">
    <location>
        <position position="167"/>
    </location>
    <ligand>
        <name>Zn(2+)</name>
        <dbReference type="ChEBI" id="CHEBI:29105"/>
        <label>1</label>
    </ligand>
</feature>
<feature type="disulfide bond" evidence="14">
    <location>
        <begin position="52"/>
        <end position="116"/>
    </location>
</feature>
<dbReference type="GO" id="GO:0046513">
    <property type="term" value="P:ceramide biosynthetic process"/>
    <property type="evidence" value="ECO:0007669"/>
    <property type="project" value="TreeGrafter"/>
</dbReference>
<dbReference type="GO" id="GO:0061750">
    <property type="term" value="F:acid sphingomyelin phosphodiesterase activity"/>
    <property type="evidence" value="ECO:0007669"/>
    <property type="project" value="TreeGrafter"/>
</dbReference>
<evidence type="ECO:0000313" key="16">
    <source>
        <dbReference type="EMBL" id="KAB0799107.1"/>
    </source>
</evidence>
<keyword evidence="7 13" id="KW-0862">Zinc</keyword>
<dbReference type="Gene3D" id="3.60.21.10">
    <property type="match status" value="1"/>
</dbReference>
<dbReference type="InterPro" id="IPR008139">
    <property type="entry name" value="SaposinB_dom"/>
</dbReference>
<evidence type="ECO:0000313" key="17">
    <source>
        <dbReference type="Proteomes" id="UP000327044"/>
    </source>
</evidence>
<proteinExistence type="inferred from homology"/>
<feature type="disulfide bond" evidence="14">
    <location>
        <begin position="345"/>
        <end position="393"/>
    </location>
</feature>
<dbReference type="InterPro" id="IPR029052">
    <property type="entry name" value="Metallo-depent_PP-like"/>
</dbReference>
<protein>
    <recommendedName>
        <fullName evidence="12">Sphingomyelin phosphodiesterase</fullName>
        <ecNumber evidence="12">3.1.4.12</ecNumber>
    </recommendedName>
</protein>
<feature type="disulfide bond" evidence="14">
    <location>
        <begin position="180"/>
        <end position="185"/>
    </location>
</feature>
<evidence type="ECO:0000256" key="9">
    <source>
        <dbReference type="ARBA" id="ARBA00023180"/>
    </source>
</evidence>
<dbReference type="EC" id="3.1.4.12" evidence="12"/>
<comment type="cofactor">
    <cofactor evidence="13">
        <name>Zn(2+)</name>
        <dbReference type="ChEBI" id="CHEBI:29105"/>
    </cofactor>
    <text evidence="13">Binds 2 Zn(2+) ions per subunit.</text>
</comment>
<evidence type="ECO:0000259" key="15">
    <source>
        <dbReference type="PROSITE" id="PS50015"/>
    </source>
</evidence>
<dbReference type="SUPFAM" id="SSF56300">
    <property type="entry name" value="Metallo-dependent phosphatases"/>
    <property type="match status" value="1"/>
</dbReference>
<dbReference type="PANTHER" id="PTHR10340:SF34">
    <property type="entry name" value="SPHINGOMYELIN PHOSPHODIESTERASE"/>
    <property type="match status" value="1"/>
</dbReference>
<dbReference type="AlphaFoldDB" id="A0A5N4AP53"/>
<dbReference type="GO" id="GO:0005764">
    <property type="term" value="C:lysosome"/>
    <property type="evidence" value="ECO:0007669"/>
    <property type="project" value="TreeGrafter"/>
</dbReference>
<dbReference type="EMBL" id="VVIM01000005">
    <property type="protein sequence ID" value="KAB0799107.1"/>
    <property type="molecule type" value="Genomic_DNA"/>
</dbReference>
<evidence type="ECO:0000256" key="8">
    <source>
        <dbReference type="ARBA" id="ARBA00023157"/>
    </source>
</evidence>
<feature type="binding site" evidence="13">
    <location>
        <position position="237"/>
    </location>
    <ligand>
        <name>Zn(2+)</name>
        <dbReference type="ChEBI" id="CHEBI:29105"/>
        <label>2</label>
    </ligand>
</feature>
<dbReference type="PROSITE" id="PS50015">
    <property type="entry name" value="SAP_B"/>
    <property type="match status" value="1"/>
</dbReference>
<dbReference type="InterPro" id="IPR004843">
    <property type="entry name" value="Calcineurin-like_PHP"/>
</dbReference>
<feature type="disulfide bond" evidence="14">
    <location>
        <begin position="49"/>
        <end position="124"/>
    </location>
</feature>
<dbReference type="OrthoDB" id="282973at2759"/>
<keyword evidence="5" id="KW-0732">Signal</keyword>
<evidence type="ECO:0000256" key="10">
    <source>
        <dbReference type="ARBA" id="ARBA00023295"/>
    </source>
</evidence>
<feature type="disulfide bond" evidence="14">
    <location>
        <begin position="557"/>
        <end position="571"/>
    </location>
</feature>
<comment type="function">
    <text evidence="12">Converts sphingomyelin to ceramide.</text>
</comment>
<accession>A0A5N4AP53</accession>
<evidence type="ECO:0000256" key="6">
    <source>
        <dbReference type="ARBA" id="ARBA00022801"/>
    </source>
</evidence>
<keyword evidence="4 13" id="KW-0479">Metal-binding</keyword>
<dbReference type="PANTHER" id="PTHR10340">
    <property type="entry name" value="SPHINGOMYELIN PHOSPHODIESTERASE"/>
    <property type="match status" value="1"/>
</dbReference>
<evidence type="ECO:0000256" key="1">
    <source>
        <dbReference type="ARBA" id="ARBA00004613"/>
    </source>
</evidence>
<feature type="binding site" evidence="13">
    <location>
        <position position="421"/>
    </location>
    <ligand>
        <name>Zn(2+)</name>
        <dbReference type="ChEBI" id="CHEBI:29105"/>
        <label>1</label>
    </ligand>
</feature>
<dbReference type="SMART" id="SM00741">
    <property type="entry name" value="SapB"/>
    <property type="match status" value="1"/>
</dbReference>